<evidence type="ECO:0000256" key="2">
    <source>
        <dbReference type="ARBA" id="ARBA00007430"/>
    </source>
</evidence>
<evidence type="ECO:0000256" key="1">
    <source>
        <dbReference type="ARBA" id="ARBA00004651"/>
    </source>
</evidence>
<evidence type="ECO:0000256" key="6">
    <source>
        <dbReference type="ARBA" id="ARBA00023136"/>
    </source>
</evidence>
<evidence type="ECO:0000256" key="4">
    <source>
        <dbReference type="ARBA" id="ARBA00022692"/>
    </source>
</evidence>
<dbReference type="AlphaFoldDB" id="A0A2S8RBG7"/>
<keyword evidence="6 7" id="KW-0472">Membrane</keyword>
<keyword evidence="3" id="KW-1003">Cell membrane</keyword>
<dbReference type="RefSeq" id="WP_105368219.1">
    <property type="nucleotide sequence ID" value="NZ_NEMB01000003.1"/>
</dbReference>
<dbReference type="PANTHER" id="PTHR30250:SF10">
    <property type="entry name" value="LIPOPOLYSACCHARIDE BIOSYNTHESIS PROTEIN WZXC"/>
    <property type="match status" value="1"/>
</dbReference>
<dbReference type="Proteomes" id="UP000239720">
    <property type="component" value="Unassembled WGS sequence"/>
</dbReference>
<proteinExistence type="inferred from homology"/>
<feature type="transmembrane region" description="Helical" evidence="7">
    <location>
        <begin position="145"/>
        <end position="167"/>
    </location>
</feature>
<feature type="transmembrane region" description="Helical" evidence="7">
    <location>
        <begin position="442"/>
        <end position="462"/>
    </location>
</feature>
<dbReference type="Pfam" id="PF13440">
    <property type="entry name" value="Polysacc_synt_3"/>
    <property type="match status" value="1"/>
</dbReference>
<dbReference type="CDD" id="cd13127">
    <property type="entry name" value="MATE_tuaB_like"/>
    <property type="match status" value="1"/>
</dbReference>
<evidence type="ECO:0000313" key="9">
    <source>
        <dbReference type="Proteomes" id="UP000239720"/>
    </source>
</evidence>
<dbReference type="GO" id="GO:0005886">
    <property type="term" value="C:plasma membrane"/>
    <property type="evidence" value="ECO:0007669"/>
    <property type="project" value="UniProtKB-SubCell"/>
</dbReference>
<dbReference type="EMBL" id="NEMB01000003">
    <property type="protein sequence ID" value="PQQ67143.1"/>
    <property type="molecule type" value="Genomic_DNA"/>
</dbReference>
<evidence type="ECO:0000256" key="7">
    <source>
        <dbReference type="SAM" id="Phobius"/>
    </source>
</evidence>
<dbReference type="PANTHER" id="PTHR30250">
    <property type="entry name" value="PST FAMILY PREDICTED COLANIC ACID TRANSPORTER"/>
    <property type="match status" value="1"/>
</dbReference>
<feature type="transmembrane region" description="Helical" evidence="7">
    <location>
        <begin position="81"/>
        <end position="101"/>
    </location>
</feature>
<comment type="caution">
    <text evidence="8">The sequence shown here is derived from an EMBL/GenBank/DDBJ whole genome shotgun (WGS) entry which is preliminary data.</text>
</comment>
<keyword evidence="4 7" id="KW-0812">Transmembrane</keyword>
<feature type="transmembrane region" description="Helical" evidence="7">
    <location>
        <begin position="416"/>
        <end position="436"/>
    </location>
</feature>
<evidence type="ECO:0000313" key="8">
    <source>
        <dbReference type="EMBL" id="PQQ67143.1"/>
    </source>
</evidence>
<name>A0A2S8RBG7_9FIRM</name>
<gene>
    <name evidence="8" type="ORF">B9R14_10560</name>
</gene>
<dbReference type="InterPro" id="IPR050833">
    <property type="entry name" value="Poly_Biosynth_Transport"/>
</dbReference>
<feature type="transmembrane region" description="Helical" evidence="7">
    <location>
        <begin position="365"/>
        <end position="396"/>
    </location>
</feature>
<comment type="subcellular location">
    <subcellularLocation>
        <location evidence="1">Cell membrane</location>
        <topology evidence="1">Multi-pass membrane protein</topology>
    </subcellularLocation>
</comment>
<sequence>MKSQTKKKVLSSLLWKMLERNGTQGIQLLVQIVLARILLPEVFGTLAVLTVFISFARVFVEYGFNTALIQKKNADDLDFSSVFYLNGFIVILLYSLIYIFAPWISEFFKNESLVWPLRGLALILPFGAINAIQNVYVARNMMFKNLFFSSLGAIIISGTVGIVSAYFGAGVWALVAQQLVNQISISLILWFTVKWRPKLIFSWERVKGLFSYGWKLLVSQLLNILYMDIRTLIIGKRYDSSTLGYYNKGEQFPKVIVTSLDGSIQAVMLPALSAHQDNRKKVKDMVRRAIMTSSFLIFPMMIGLAVVAEPLVRVVLTEKWMKSVPFLQMFCIAHALRPIHTANLQAINAVGRSDIFLKLEVIKKIIGLTIVLISIPFGVYALAFGMVISGLISSFVNAYPNKKLLNYSYKEQWGDIMPSLLISLLMGGIVYCFNFLKIDDLILLPLQIITGVIIYFSSAKLFKLECFNYLLETMKELISGKIKK</sequence>
<organism evidence="8 9">
    <name type="scientific">Acetivibrio saccincola</name>
    <dbReference type="NCBI Taxonomy" id="1677857"/>
    <lineage>
        <taxon>Bacteria</taxon>
        <taxon>Bacillati</taxon>
        <taxon>Bacillota</taxon>
        <taxon>Clostridia</taxon>
        <taxon>Eubacteriales</taxon>
        <taxon>Oscillospiraceae</taxon>
        <taxon>Acetivibrio</taxon>
    </lineage>
</organism>
<keyword evidence="5 7" id="KW-1133">Transmembrane helix</keyword>
<feature type="transmembrane region" description="Helical" evidence="7">
    <location>
        <begin position="173"/>
        <end position="193"/>
    </location>
</feature>
<evidence type="ECO:0000256" key="3">
    <source>
        <dbReference type="ARBA" id="ARBA00022475"/>
    </source>
</evidence>
<feature type="transmembrane region" description="Helical" evidence="7">
    <location>
        <begin position="45"/>
        <end position="69"/>
    </location>
</feature>
<protein>
    <submittedName>
        <fullName evidence="8">Lipopolysaccharide biosynthesis protein</fullName>
    </submittedName>
</protein>
<dbReference type="OrthoDB" id="9770347at2"/>
<feature type="transmembrane region" description="Helical" evidence="7">
    <location>
        <begin position="113"/>
        <end position="133"/>
    </location>
</feature>
<reference evidence="8 9" key="1">
    <citation type="journal article" date="2018" name="Syst. Appl. Microbiol.">
        <title>Characterization and high-quality draft genome sequence of Herbivorax saccincola A7, an anaerobic, alkaliphilic, thermophilic, cellulolytic, and xylanolytic bacterium.</title>
        <authorList>
            <person name="Aikawa S."/>
            <person name="Baramee S."/>
            <person name="Sermsathanaswadi J."/>
            <person name="Thianheng P."/>
            <person name="Tachaapaikoon C."/>
            <person name="Shikata A."/>
            <person name="Waeonukul R."/>
            <person name="Pason P."/>
            <person name="Ratanakhanokchai K."/>
            <person name="Kosugi A."/>
        </authorList>
    </citation>
    <scope>NUCLEOTIDE SEQUENCE [LARGE SCALE GENOMIC DNA]</scope>
    <source>
        <strain evidence="8 9">A7</strain>
    </source>
</reference>
<comment type="similarity">
    <text evidence="2">Belongs to the polysaccharide synthase family.</text>
</comment>
<feature type="transmembrane region" description="Helical" evidence="7">
    <location>
        <begin position="295"/>
        <end position="316"/>
    </location>
</feature>
<evidence type="ECO:0000256" key="5">
    <source>
        <dbReference type="ARBA" id="ARBA00022989"/>
    </source>
</evidence>
<accession>A0A2S8RBG7</accession>